<dbReference type="InterPro" id="IPR005135">
    <property type="entry name" value="Endo/exonuclease/phosphatase"/>
</dbReference>
<evidence type="ECO:0000313" key="4">
    <source>
        <dbReference type="Proteomes" id="UP000219048"/>
    </source>
</evidence>
<proteinExistence type="predicted"/>
<dbReference type="PANTHER" id="PTHR14859:SF15">
    <property type="entry name" value="ENDONUCLEASE_EXONUCLEASE_PHOSPHATASE DOMAIN-CONTAINING PROTEIN"/>
    <property type="match status" value="1"/>
</dbReference>
<dbReference type="GO" id="GO:0004527">
    <property type="term" value="F:exonuclease activity"/>
    <property type="evidence" value="ECO:0007669"/>
    <property type="project" value="UniProtKB-KW"/>
</dbReference>
<dbReference type="Pfam" id="PF03372">
    <property type="entry name" value="Exo_endo_phos"/>
    <property type="match status" value="1"/>
</dbReference>
<dbReference type="Gene3D" id="3.60.10.10">
    <property type="entry name" value="Endonuclease/exonuclease/phosphatase"/>
    <property type="match status" value="1"/>
</dbReference>
<gene>
    <name evidence="3" type="ORF">SAMN06265377_1156</name>
</gene>
<accession>A0A285MG85</accession>
<dbReference type="AlphaFoldDB" id="A0A285MG85"/>
<dbReference type="GO" id="GO:0004519">
    <property type="term" value="F:endonuclease activity"/>
    <property type="evidence" value="ECO:0007669"/>
    <property type="project" value="UniProtKB-KW"/>
</dbReference>
<feature type="signal peptide" evidence="1">
    <location>
        <begin position="1"/>
        <end position="23"/>
    </location>
</feature>
<protein>
    <submittedName>
        <fullName evidence="3">Metal-dependent hydrolase, endonuclease/exonuclease/phosphatase family</fullName>
    </submittedName>
</protein>
<name>A0A285MG85_9FLAO</name>
<keyword evidence="3" id="KW-0255">Endonuclease</keyword>
<dbReference type="PANTHER" id="PTHR14859">
    <property type="entry name" value="CALCOFLUOR WHITE HYPERSENSITIVE PROTEIN PRECURSOR"/>
    <property type="match status" value="1"/>
</dbReference>
<sequence>MKQMKCKIAVSIFLGLTFFPLYSQTKTENKKIVKVLSFNILGGRTTKGDFNLDALAKLINEANPDFVAMQEVDYKVNRSKKLDLVTELGWRTKMAPIFARAMYYDGGEYGEGALSKYSFLSTRNVALPYLDGQEPRAAIEIVAELPSKDTIAFIGTHFAHETNEGREIQAQKINKVFSLNKYPTILVGDLNAKPGSGPINILEEMWQATYDKENPEPTFPSDNPKVKIDYVMFYPKNRWRVVDKKVIADTYASDHCAYLVTLELLDE</sequence>
<dbReference type="InterPro" id="IPR051916">
    <property type="entry name" value="GPI-anchor_lipid_remodeler"/>
</dbReference>
<dbReference type="SUPFAM" id="SSF56219">
    <property type="entry name" value="DNase I-like"/>
    <property type="match status" value="1"/>
</dbReference>
<keyword evidence="4" id="KW-1185">Reference proteome</keyword>
<keyword evidence="3" id="KW-0269">Exonuclease</keyword>
<feature type="chain" id="PRO_5012877060" evidence="1">
    <location>
        <begin position="24"/>
        <end position="267"/>
    </location>
</feature>
<dbReference type="InterPro" id="IPR036691">
    <property type="entry name" value="Endo/exonu/phosph_ase_sf"/>
</dbReference>
<keyword evidence="1" id="KW-0732">Signal</keyword>
<keyword evidence="3" id="KW-0540">Nuclease</keyword>
<organism evidence="3 4">
    <name type="scientific">Flagellimonas pacifica</name>
    <dbReference type="NCBI Taxonomy" id="1247520"/>
    <lineage>
        <taxon>Bacteria</taxon>
        <taxon>Pseudomonadati</taxon>
        <taxon>Bacteroidota</taxon>
        <taxon>Flavobacteriia</taxon>
        <taxon>Flavobacteriales</taxon>
        <taxon>Flavobacteriaceae</taxon>
        <taxon>Flagellimonas</taxon>
    </lineage>
</organism>
<keyword evidence="3" id="KW-0378">Hydrolase</keyword>
<evidence type="ECO:0000313" key="3">
    <source>
        <dbReference type="EMBL" id="SNY95487.1"/>
    </source>
</evidence>
<evidence type="ECO:0000259" key="2">
    <source>
        <dbReference type="Pfam" id="PF03372"/>
    </source>
</evidence>
<evidence type="ECO:0000256" key="1">
    <source>
        <dbReference type="SAM" id="SignalP"/>
    </source>
</evidence>
<dbReference type="GO" id="GO:0016020">
    <property type="term" value="C:membrane"/>
    <property type="evidence" value="ECO:0007669"/>
    <property type="project" value="GOC"/>
</dbReference>
<feature type="domain" description="Endonuclease/exonuclease/phosphatase" evidence="2">
    <location>
        <begin position="36"/>
        <end position="255"/>
    </location>
</feature>
<dbReference type="Proteomes" id="UP000219048">
    <property type="component" value="Unassembled WGS sequence"/>
</dbReference>
<dbReference type="EMBL" id="OBEH01000001">
    <property type="protein sequence ID" value="SNY95487.1"/>
    <property type="molecule type" value="Genomic_DNA"/>
</dbReference>
<dbReference type="GO" id="GO:0006506">
    <property type="term" value="P:GPI anchor biosynthetic process"/>
    <property type="evidence" value="ECO:0007669"/>
    <property type="project" value="TreeGrafter"/>
</dbReference>
<reference evidence="4" key="1">
    <citation type="submission" date="2017-09" db="EMBL/GenBank/DDBJ databases">
        <authorList>
            <person name="Varghese N."/>
            <person name="Submissions S."/>
        </authorList>
    </citation>
    <scope>NUCLEOTIDE SEQUENCE [LARGE SCALE GENOMIC DNA]</scope>
    <source>
        <strain evidence="4">DSM 25885</strain>
    </source>
</reference>